<name>A0A9Q4INC9_BACFG</name>
<gene>
    <name evidence="2" type="ORF">O1420_00845</name>
</gene>
<dbReference type="EMBL" id="JAPUAV010000001">
    <property type="protein sequence ID" value="MCZ2569936.1"/>
    <property type="molecule type" value="Genomic_DNA"/>
</dbReference>
<dbReference type="AlphaFoldDB" id="A0A9Q4INC9"/>
<protein>
    <submittedName>
        <fullName evidence="2">Uncharacterized protein</fullName>
    </submittedName>
</protein>
<proteinExistence type="predicted"/>
<evidence type="ECO:0000256" key="1">
    <source>
        <dbReference type="SAM" id="Coils"/>
    </source>
</evidence>
<evidence type="ECO:0000313" key="2">
    <source>
        <dbReference type="EMBL" id="MCZ2569936.1"/>
    </source>
</evidence>
<comment type="caution">
    <text evidence="2">The sequence shown here is derived from an EMBL/GenBank/DDBJ whole genome shotgun (WGS) entry which is preliminary data.</text>
</comment>
<sequence>MKHNIYIITIIHLNFEIMKKKLMMVAVLLGALSLGACVDNNESASVESVRNAKAKQLESVANMNNANADAKKAITAAEVAIKEAEAAYQKAQAELAQAQADQQKILLEKAQAALEAELEAAKINAEAELNNAKAALESAKAALIAALDQVDQANKTRITTLLGKANGLLATINSDRQSLIDAKDQLARLKAGLVSVELSNQQTIANEEKNKAVAQALIAEYEKYSTKDKADAEKAAQEANAKLTALDQIKGEKNTADQNARQAYWEAYNNLNGSLYVRTLQQAGPSYYDTEDIRGEVVNYTNDDSTNGTVWPQSYTKYTANLDRINEAITNQTRYLSVSKAALADANKALTDAKASDTYKSLAKAVTDAQKKFDDAKTEADKNTALSELGIAEGNLSAYIQPLEDAVDSATTDVTDRENSLKNWNNILAAVSGDNATAYANLLTVMDNAVKAQVETAIAYNKASHNYSVQYTLASTLQRIADGLADYDQLILVQKQAIATADENIANAASIVSEEQAIANQEKLIASLENSLAVNEPIYNDYLAQIKALVGDSAE</sequence>
<evidence type="ECO:0000313" key="3">
    <source>
        <dbReference type="Proteomes" id="UP001078742"/>
    </source>
</evidence>
<reference evidence="2" key="1">
    <citation type="submission" date="2022-12" db="EMBL/GenBank/DDBJ databases">
        <title>Development of a Multilocus Sequence Typing Scheme for Bacteroides fragilis Based on Whole Genome Sequencing Data and Clinical Application.</title>
        <authorList>
            <person name="Nielsen F.D."/>
            <person name="Justesen U.S."/>
        </authorList>
    </citation>
    <scope>NUCLEOTIDE SEQUENCE</scope>
    <source>
        <strain evidence="2">BF_BC_VIB_DK_2012_57</strain>
    </source>
</reference>
<keyword evidence="1" id="KW-0175">Coiled coil</keyword>
<organism evidence="2 3">
    <name type="scientific">Bacteroides fragilis</name>
    <dbReference type="NCBI Taxonomy" id="817"/>
    <lineage>
        <taxon>Bacteria</taxon>
        <taxon>Pseudomonadati</taxon>
        <taxon>Bacteroidota</taxon>
        <taxon>Bacteroidia</taxon>
        <taxon>Bacteroidales</taxon>
        <taxon>Bacteroidaceae</taxon>
        <taxon>Bacteroides</taxon>
    </lineage>
</organism>
<accession>A0A9Q4INC9</accession>
<feature type="coiled-coil region" evidence="1">
    <location>
        <begin position="67"/>
        <end position="156"/>
    </location>
</feature>
<dbReference type="Proteomes" id="UP001078742">
    <property type="component" value="Unassembled WGS sequence"/>
</dbReference>